<dbReference type="InParanoid" id="A0A0C2W466"/>
<gene>
    <name evidence="2" type="ORF">M378DRAFT_17524</name>
</gene>
<evidence type="ECO:0000313" key="3">
    <source>
        <dbReference type="Proteomes" id="UP000054549"/>
    </source>
</evidence>
<dbReference type="AlphaFoldDB" id="A0A0C2W466"/>
<name>A0A0C2W466_AMAMK</name>
<proteinExistence type="predicted"/>
<dbReference type="EMBL" id="KN818461">
    <property type="protein sequence ID" value="KIL55907.1"/>
    <property type="molecule type" value="Genomic_DNA"/>
</dbReference>
<evidence type="ECO:0000313" key="2">
    <source>
        <dbReference type="EMBL" id="KIL55907.1"/>
    </source>
</evidence>
<dbReference type="HOGENOM" id="CLU_2263067_0_0_1"/>
<dbReference type="Proteomes" id="UP000054549">
    <property type="component" value="Unassembled WGS sequence"/>
</dbReference>
<keyword evidence="3" id="KW-1185">Reference proteome</keyword>
<dbReference type="OrthoDB" id="10477974at2759"/>
<accession>A0A0C2W466</accession>
<sequence length="103" mass="11769">MSILSILAWGEYCPGTPECYLHTHMKEHHSDKMDVDVGEPQWTYRVAIYPQDSTHVFMLPDEWTLEDSFGGSENSDSDVSIPPLPMLSTHPDQSSISDRFIHF</sequence>
<feature type="region of interest" description="Disordered" evidence="1">
    <location>
        <begin position="68"/>
        <end position="103"/>
    </location>
</feature>
<reference evidence="2 3" key="1">
    <citation type="submission" date="2014-04" db="EMBL/GenBank/DDBJ databases">
        <title>Evolutionary Origins and Diversification of the Mycorrhizal Mutualists.</title>
        <authorList>
            <consortium name="DOE Joint Genome Institute"/>
            <consortium name="Mycorrhizal Genomics Consortium"/>
            <person name="Kohler A."/>
            <person name="Kuo A."/>
            <person name="Nagy L.G."/>
            <person name="Floudas D."/>
            <person name="Copeland A."/>
            <person name="Barry K.W."/>
            <person name="Cichocki N."/>
            <person name="Veneault-Fourrey C."/>
            <person name="LaButti K."/>
            <person name="Lindquist E.A."/>
            <person name="Lipzen A."/>
            <person name="Lundell T."/>
            <person name="Morin E."/>
            <person name="Murat C."/>
            <person name="Riley R."/>
            <person name="Ohm R."/>
            <person name="Sun H."/>
            <person name="Tunlid A."/>
            <person name="Henrissat B."/>
            <person name="Grigoriev I.V."/>
            <person name="Hibbett D.S."/>
            <person name="Martin F."/>
        </authorList>
    </citation>
    <scope>NUCLEOTIDE SEQUENCE [LARGE SCALE GENOMIC DNA]</scope>
    <source>
        <strain evidence="2 3">Koide BX008</strain>
    </source>
</reference>
<evidence type="ECO:0000256" key="1">
    <source>
        <dbReference type="SAM" id="MobiDB-lite"/>
    </source>
</evidence>
<organism evidence="2 3">
    <name type="scientific">Amanita muscaria (strain Koide BX008)</name>
    <dbReference type="NCBI Taxonomy" id="946122"/>
    <lineage>
        <taxon>Eukaryota</taxon>
        <taxon>Fungi</taxon>
        <taxon>Dikarya</taxon>
        <taxon>Basidiomycota</taxon>
        <taxon>Agaricomycotina</taxon>
        <taxon>Agaricomycetes</taxon>
        <taxon>Agaricomycetidae</taxon>
        <taxon>Agaricales</taxon>
        <taxon>Pluteineae</taxon>
        <taxon>Amanitaceae</taxon>
        <taxon>Amanita</taxon>
    </lineage>
</organism>
<protein>
    <submittedName>
        <fullName evidence="2">Uncharacterized protein</fullName>
    </submittedName>
</protein>